<dbReference type="Proteomes" id="UP000815260">
    <property type="component" value="Chromosome 7D"/>
</dbReference>
<feature type="compositionally biased region" description="Low complexity" evidence="1">
    <location>
        <begin position="1"/>
        <end position="10"/>
    </location>
</feature>
<reference evidence="2" key="1">
    <citation type="journal article" date="2017" name="Gigascience">
        <title>The first near-complete assembly of the hexaploid bread wheat genome, Triticum aestivum.</title>
        <authorList>
            <person name="Zimin A.V."/>
            <person name="Puiu D."/>
            <person name="Hall R."/>
            <person name="Kingan S."/>
            <person name="Clavijo B.J."/>
            <person name="Salzberg S.L."/>
        </authorList>
    </citation>
    <scope>NUCLEOTIDE SEQUENCE</scope>
    <source>
        <tissue evidence="2">Leaf</tissue>
    </source>
</reference>
<feature type="region of interest" description="Disordered" evidence="1">
    <location>
        <begin position="1"/>
        <end position="31"/>
    </location>
</feature>
<sequence>MMMDGSAAGTSNGGSGADGDAARRNNTRMPK</sequence>
<accession>A0A9R1MPX4</accession>
<comment type="caution">
    <text evidence="2">The sequence shown here is derived from an EMBL/GenBank/DDBJ whole genome shotgun (WGS) entry which is preliminary data.</text>
</comment>
<organism evidence="2">
    <name type="scientific">Triticum aestivum</name>
    <name type="common">Wheat</name>
    <dbReference type="NCBI Taxonomy" id="4565"/>
    <lineage>
        <taxon>Eukaryota</taxon>
        <taxon>Viridiplantae</taxon>
        <taxon>Streptophyta</taxon>
        <taxon>Embryophyta</taxon>
        <taxon>Tracheophyta</taxon>
        <taxon>Spermatophyta</taxon>
        <taxon>Magnoliopsida</taxon>
        <taxon>Liliopsida</taxon>
        <taxon>Poales</taxon>
        <taxon>Poaceae</taxon>
        <taxon>BOP clade</taxon>
        <taxon>Pooideae</taxon>
        <taxon>Triticodae</taxon>
        <taxon>Triticeae</taxon>
        <taxon>Triticinae</taxon>
        <taxon>Triticum</taxon>
    </lineage>
</organism>
<evidence type="ECO:0000256" key="1">
    <source>
        <dbReference type="SAM" id="MobiDB-lite"/>
    </source>
</evidence>
<proteinExistence type="predicted"/>
<evidence type="ECO:0000313" key="2">
    <source>
        <dbReference type="EMBL" id="KAF7111139.1"/>
    </source>
</evidence>
<name>A0A9R1MPX4_WHEAT</name>
<reference evidence="2" key="2">
    <citation type="submission" date="2020-03" db="EMBL/GenBank/DDBJ databases">
        <title>The second near-complete assembly of the hexaploid bread wheat (Triticum aestivum) genome.</title>
        <authorList>
            <person name="Zimin A.V."/>
            <person name="Puiu D."/>
            <person name="Shumante A."/>
            <person name="Alonge M."/>
            <person name="Salzberg S.L."/>
        </authorList>
    </citation>
    <scope>NUCLEOTIDE SEQUENCE</scope>
    <source>
        <tissue evidence="2">Leaf</tissue>
    </source>
</reference>
<gene>
    <name evidence="2" type="ORF">CFC21_111183</name>
</gene>
<dbReference type="EMBL" id="CM022231">
    <property type="protein sequence ID" value="KAF7111139.1"/>
    <property type="molecule type" value="Genomic_DNA"/>
</dbReference>
<protein>
    <submittedName>
        <fullName evidence="2">Uncharacterized protein</fullName>
    </submittedName>
</protein>
<dbReference type="AlphaFoldDB" id="A0A9R1MPX4"/>
<feature type="non-terminal residue" evidence="2">
    <location>
        <position position="31"/>
    </location>
</feature>